<organism evidence="12 13">
    <name type="scientific">Frankia alni (strain DSM 45986 / CECT 9034 / ACN14a)</name>
    <dbReference type="NCBI Taxonomy" id="326424"/>
    <lineage>
        <taxon>Bacteria</taxon>
        <taxon>Bacillati</taxon>
        <taxon>Actinomycetota</taxon>
        <taxon>Actinomycetes</taxon>
        <taxon>Frankiales</taxon>
        <taxon>Frankiaceae</taxon>
        <taxon>Frankia</taxon>
    </lineage>
</organism>
<dbReference type="AlphaFoldDB" id="Q0RQX5"/>
<dbReference type="InterPro" id="IPR051271">
    <property type="entry name" value="2C-system_Tx_regulators"/>
</dbReference>
<evidence type="ECO:0000256" key="6">
    <source>
        <dbReference type="ARBA" id="ARBA00023125"/>
    </source>
</evidence>
<evidence type="ECO:0000256" key="2">
    <source>
        <dbReference type="ARBA" id="ARBA00022490"/>
    </source>
</evidence>
<keyword evidence="13" id="KW-1185">Reference proteome</keyword>
<evidence type="ECO:0000256" key="3">
    <source>
        <dbReference type="ARBA" id="ARBA00022553"/>
    </source>
</evidence>
<evidence type="ECO:0000256" key="1">
    <source>
        <dbReference type="ARBA" id="ARBA00004496"/>
    </source>
</evidence>
<evidence type="ECO:0000313" key="12">
    <source>
        <dbReference type="EMBL" id="CAJ60048.1"/>
    </source>
</evidence>
<dbReference type="HOGENOM" id="CLU_000445_39_1_11"/>
<proteinExistence type="predicted"/>
<evidence type="ECO:0000256" key="10">
    <source>
        <dbReference type="PROSITE-ProRule" id="PRU00169"/>
    </source>
</evidence>
<evidence type="ECO:0000259" key="11">
    <source>
        <dbReference type="PROSITE" id="PS50110"/>
    </source>
</evidence>
<evidence type="ECO:0000256" key="4">
    <source>
        <dbReference type="ARBA" id="ARBA00023012"/>
    </source>
</evidence>
<evidence type="ECO:0000256" key="9">
    <source>
        <dbReference type="PIRNR" id="PIRNR006171"/>
    </source>
</evidence>
<dbReference type="eggNOG" id="COG4565">
    <property type="taxonomic scope" value="Bacteria"/>
</dbReference>
<keyword evidence="3 10" id="KW-0597">Phosphoprotein</keyword>
<dbReference type="OrthoDB" id="7187989at2"/>
<keyword evidence="5 9" id="KW-0805">Transcription regulation</keyword>
<dbReference type="PIRSF" id="PIRSF006171">
    <property type="entry name" value="RR_citrat_malat"/>
    <property type="match status" value="1"/>
</dbReference>
<dbReference type="RefSeq" id="WP_011602585.1">
    <property type="nucleotide sequence ID" value="NC_008278.1"/>
</dbReference>
<evidence type="ECO:0000256" key="8">
    <source>
        <dbReference type="ARBA" id="ARBA00023163"/>
    </source>
</evidence>
<dbReference type="GO" id="GO:0003700">
    <property type="term" value="F:DNA-binding transcription factor activity"/>
    <property type="evidence" value="ECO:0007669"/>
    <property type="project" value="InterPro"/>
</dbReference>
<dbReference type="Proteomes" id="UP000000657">
    <property type="component" value="Chromosome"/>
</dbReference>
<dbReference type="InterPro" id="IPR036390">
    <property type="entry name" value="WH_DNA-bd_sf"/>
</dbReference>
<keyword evidence="4 9" id="KW-0902">Two-component regulatory system</keyword>
<dbReference type="SMART" id="SM00448">
    <property type="entry name" value="REC"/>
    <property type="match status" value="1"/>
</dbReference>
<dbReference type="GO" id="GO:0005737">
    <property type="term" value="C:cytoplasm"/>
    <property type="evidence" value="ECO:0007669"/>
    <property type="project" value="UniProtKB-SubCell"/>
</dbReference>
<dbReference type="KEGG" id="fal:FRAAL1389"/>
<keyword evidence="7 9" id="KW-0010">Activator</keyword>
<dbReference type="Pfam" id="PF20714">
    <property type="entry name" value="HTH_64"/>
    <property type="match status" value="1"/>
</dbReference>
<dbReference type="GO" id="GO:0003677">
    <property type="term" value="F:DNA binding"/>
    <property type="evidence" value="ECO:0007669"/>
    <property type="project" value="UniProtKB-KW"/>
</dbReference>
<dbReference type="SUPFAM" id="SSF46785">
    <property type="entry name" value="Winged helix' DNA-binding domain"/>
    <property type="match status" value="1"/>
</dbReference>
<dbReference type="PANTHER" id="PTHR45526">
    <property type="entry name" value="TRANSCRIPTIONAL REGULATORY PROTEIN DPIA"/>
    <property type="match status" value="1"/>
</dbReference>
<dbReference type="STRING" id="326424.FRAAL1389"/>
<reference evidence="12 13" key="1">
    <citation type="journal article" date="2007" name="Genome Res.">
        <title>Genome characteristics of facultatively symbiotic Frankia sp. strains reflect host range and host plant biogeography.</title>
        <authorList>
            <person name="Normand P."/>
            <person name="Lapierre P."/>
            <person name="Tisa L.S."/>
            <person name="Gogarten J.P."/>
            <person name="Alloisio N."/>
            <person name="Bagnarol E."/>
            <person name="Bassi C.A."/>
            <person name="Berry A.M."/>
            <person name="Bickhart D.M."/>
            <person name="Choisne N."/>
            <person name="Couloux A."/>
            <person name="Cournoyer B."/>
            <person name="Cruveiller S."/>
            <person name="Daubin V."/>
            <person name="Demange N."/>
            <person name="Francino M.P."/>
            <person name="Goltsman E."/>
            <person name="Huang Y."/>
            <person name="Kopp O.R."/>
            <person name="Labarre L."/>
            <person name="Lapidus A."/>
            <person name="Lavire C."/>
            <person name="Marechal J."/>
            <person name="Martinez M."/>
            <person name="Mastronunzio J.E."/>
            <person name="Mullin B.C."/>
            <person name="Niemann J."/>
            <person name="Pujic P."/>
            <person name="Rawnsley T."/>
            <person name="Rouy Z."/>
            <person name="Schenowitz C."/>
            <person name="Sellstedt A."/>
            <person name="Tavares F."/>
            <person name="Tomkins J.P."/>
            <person name="Vallenet D."/>
            <person name="Valverde C."/>
            <person name="Wall L.G."/>
            <person name="Wang Y."/>
            <person name="Medigue C."/>
            <person name="Benson D.R."/>
        </authorList>
    </citation>
    <scope>NUCLEOTIDE SEQUENCE [LARGE SCALE GENOMIC DNA]</scope>
    <source>
        <strain evidence="13">DSM 45986 / CECT 9034 / ACN14a</strain>
    </source>
</reference>
<evidence type="ECO:0000256" key="5">
    <source>
        <dbReference type="ARBA" id="ARBA00023015"/>
    </source>
</evidence>
<feature type="domain" description="Response regulatory" evidence="11">
    <location>
        <begin position="7"/>
        <end position="123"/>
    </location>
</feature>
<dbReference type="InterPro" id="IPR011006">
    <property type="entry name" value="CheY-like_superfamily"/>
</dbReference>
<evidence type="ECO:0000256" key="7">
    <source>
        <dbReference type="ARBA" id="ARBA00023159"/>
    </source>
</evidence>
<gene>
    <name evidence="12" type="primary">dctR</name>
    <name evidence="12" type="ordered locus">FRAAL1389</name>
</gene>
<dbReference type="Gene3D" id="3.40.50.2300">
    <property type="match status" value="1"/>
</dbReference>
<dbReference type="InterPro" id="IPR048714">
    <property type="entry name" value="DpiA-like_HTH"/>
</dbReference>
<dbReference type="PANTHER" id="PTHR45526:SF1">
    <property type="entry name" value="TRANSCRIPTIONAL REGULATORY PROTEIN DCUR-RELATED"/>
    <property type="match status" value="1"/>
</dbReference>
<name>Q0RQX5_FRAAA</name>
<dbReference type="InterPro" id="IPR024187">
    <property type="entry name" value="Sig_transdc_resp-reg_cit/mal"/>
</dbReference>
<protein>
    <recommendedName>
        <fullName evidence="9">Transcriptional regulatory protein</fullName>
    </recommendedName>
</protein>
<feature type="modified residue" description="4-aspartylphosphate" evidence="10">
    <location>
        <position position="58"/>
    </location>
</feature>
<keyword evidence="8 9" id="KW-0804">Transcription</keyword>
<dbReference type="EMBL" id="CT573213">
    <property type="protein sequence ID" value="CAJ60048.1"/>
    <property type="molecule type" value="Genomic_DNA"/>
</dbReference>
<keyword evidence="6 9" id="KW-0238">DNA-binding</keyword>
<evidence type="ECO:0000313" key="13">
    <source>
        <dbReference type="Proteomes" id="UP000000657"/>
    </source>
</evidence>
<dbReference type="SUPFAM" id="SSF52172">
    <property type="entry name" value="CheY-like"/>
    <property type="match status" value="1"/>
</dbReference>
<sequence length="233" mass="24813">MPDEPIRTLIVDGDARLAEQEGGIVDQIPGFTVVGIVHSGAEALEFVSRGHPQLVLLDLLLPDTTGVEVCRTLRSRGAALDIIAVTSASDLATVRAALSYGVAQYLVKPLSAATLRDRLHRFAAAHRQLATATPHHLSQGEVDRALAALRPAVAPIADQPKGVSATTLDSVVAQLRARAGRPASAEDIAAAIGVSRATARRYLEHLAVHRLAIRSHRYGRCGRPGNLYRWQGA</sequence>
<accession>Q0RQX5</accession>
<dbReference type="Pfam" id="PF00072">
    <property type="entry name" value="Response_reg"/>
    <property type="match status" value="1"/>
</dbReference>
<keyword evidence="2 9" id="KW-0963">Cytoplasm</keyword>
<dbReference type="InterPro" id="IPR001789">
    <property type="entry name" value="Sig_transdc_resp-reg_receiver"/>
</dbReference>
<comment type="subcellular location">
    <subcellularLocation>
        <location evidence="1 9">Cytoplasm</location>
    </subcellularLocation>
</comment>
<dbReference type="GO" id="GO:0000156">
    <property type="term" value="F:phosphorelay response regulator activity"/>
    <property type="evidence" value="ECO:0007669"/>
    <property type="project" value="TreeGrafter"/>
</dbReference>
<dbReference type="PROSITE" id="PS50110">
    <property type="entry name" value="RESPONSE_REGULATORY"/>
    <property type="match status" value="1"/>
</dbReference>